<dbReference type="OrthoDB" id="3182938at2"/>
<dbReference type="GO" id="GO:0045892">
    <property type="term" value="P:negative regulation of DNA-templated transcription"/>
    <property type="evidence" value="ECO:0007669"/>
    <property type="project" value="TreeGrafter"/>
</dbReference>
<dbReference type="SMART" id="SM00866">
    <property type="entry name" value="UTRA"/>
    <property type="match status" value="1"/>
</dbReference>
<evidence type="ECO:0000313" key="5">
    <source>
        <dbReference type="EMBL" id="TGY62988.1"/>
    </source>
</evidence>
<evidence type="ECO:0000313" key="6">
    <source>
        <dbReference type="Proteomes" id="UP000310263"/>
    </source>
</evidence>
<dbReference type="EMBL" id="SRYE01000001">
    <property type="protein sequence ID" value="TGY62988.1"/>
    <property type="molecule type" value="Genomic_DNA"/>
</dbReference>
<keyword evidence="1" id="KW-0805">Transcription regulation</keyword>
<dbReference type="Pfam" id="PF00392">
    <property type="entry name" value="GntR"/>
    <property type="match status" value="1"/>
</dbReference>
<gene>
    <name evidence="5" type="ORF">E5334_00235</name>
</gene>
<dbReference type="Gene3D" id="3.40.1410.10">
    <property type="entry name" value="Chorismate lyase-like"/>
    <property type="match status" value="1"/>
</dbReference>
<evidence type="ECO:0000256" key="2">
    <source>
        <dbReference type="ARBA" id="ARBA00023125"/>
    </source>
</evidence>
<dbReference type="InterPro" id="IPR050679">
    <property type="entry name" value="Bact_HTH_transcr_reg"/>
</dbReference>
<dbReference type="PROSITE" id="PS50949">
    <property type="entry name" value="HTH_GNTR"/>
    <property type="match status" value="1"/>
</dbReference>
<dbReference type="PANTHER" id="PTHR44846:SF1">
    <property type="entry name" value="MANNOSYL-D-GLYCERATE TRANSPORT_METABOLISM SYSTEM REPRESSOR MNGR-RELATED"/>
    <property type="match status" value="1"/>
</dbReference>
<dbReference type="InterPro" id="IPR028978">
    <property type="entry name" value="Chorismate_lyase_/UTRA_dom_sf"/>
</dbReference>
<name>A0A4S2F226_9ACTN</name>
<accession>A0A4S2F226</accession>
<dbReference type="PANTHER" id="PTHR44846">
    <property type="entry name" value="MANNOSYL-D-GLYCERATE TRANSPORT/METABOLISM SYSTEM REPRESSOR MNGR-RELATED"/>
    <property type="match status" value="1"/>
</dbReference>
<dbReference type="InterPro" id="IPR011663">
    <property type="entry name" value="UTRA"/>
</dbReference>
<dbReference type="GO" id="GO:0003677">
    <property type="term" value="F:DNA binding"/>
    <property type="evidence" value="ECO:0007669"/>
    <property type="project" value="UniProtKB-KW"/>
</dbReference>
<keyword evidence="3" id="KW-0804">Transcription</keyword>
<evidence type="ECO:0000259" key="4">
    <source>
        <dbReference type="PROSITE" id="PS50949"/>
    </source>
</evidence>
<feature type="domain" description="HTH gntR-type" evidence="4">
    <location>
        <begin position="7"/>
        <end position="75"/>
    </location>
</feature>
<evidence type="ECO:0000256" key="1">
    <source>
        <dbReference type="ARBA" id="ARBA00023015"/>
    </source>
</evidence>
<dbReference type="SUPFAM" id="SSF46785">
    <property type="entry name" value="Winged helix' DNA-binding domain"/>
    <property type="match status" value="1"/>
</dbReference>
<protein>
    <submittedName>
        <fullName evidence="5">GntR family transcriptional regulator</fullName>
    </submittedName>
</protein>
<dbReference type="InterPro" id="IPR000524">
    <property type="entry name" value="Tscrpt_reg_HTH_GntR"/>
</dbReference>
<dbReference type="SUPFAM" id="SSF64288">
    <property type="entry name" value="Chorismate lyase-like"/>
    <property type="match status" value="1"/>
</dbReference>
<proteinExistence type="predicted"/>
<evidence type="ECO:0000256" key="3">
    <source>
        <dbReference type="ARBA" id="ARBA00023163"/>
    </source>
</evidence>
<dbReference type="AlphaFoldDB" id="A0A4S2F226"/>
<dbReference type="GO" id="GO:0003700">
    <property type="term" value="F:DNA-binding transcription factor activity"/>
    <property type="evidence" value="ECO:0007669"/>
    <property type="project" value="InterPro"/>
</dbReference>
<dbReference type="Proteomes" id="UP000310263">
    <property type="component" value="Unassembled WGS sequence"/>
</dbReference>
<dbReference type="SMART" id="SM00345">
    <property type="entry name" value="HTH_GNTR"/>
    <property type="match status" value="1"/>
</dbReference>
<keyword evidence="6" id="KW-1185">Reference proteome</keyword>
<organism evidence="5 6">
    <name type="scientific">Muricaecibacterium torontonense</name>
    <dbReference type="NCBI Taxonomy" id="3032871"/>
    <lineage>
        <taxon>Bacteria</taxon>
        <taxon>Bacillati</taxon>
        <taxon>Actinomycetota</taxon>
        <taxon>Coriobacteriia</taxon>
        <taxon>Coriobacteriales</taxon>
        <taxon>Atopobiaceae</taxon>
        <taxon>Muricaecibacterium</taxon>
    </lineage>
</organism>
<dbReference type="CDD" id="cd07377">
    <property type="entry name" value="WHTH_GntR"/>
    <property type="match status" value="1"/>
</dbReference>
<dbReference type="Pfam" id="PF07702">
    <property type="entry name" value="UTRA"/>
    <property type="match status" value="1"/>
</dbReference>
<dbReference type="InterPro" id="IPR036388">
    <property type="entry name" value="WH-like_DNA-bd_sf"/>
</dbReference>
<keyword evidence="2" id="KW-0238">DNA-binding</keyword>
<dbReference type="RefSeq" id="WP_136011615.1">
    <property type="nucleotide sequence ID" value="NZ_SRYE01000001.1"/>
</dbReference>
<sequence length="255" mass="28152">MSTGLTVPAKDRASEGIRWLIASRGLGPGDRLPPERELCELVGVSRTALRGAIADLVAGNVLESRQGSGTYVADPRVLMVFQETYNYGAAARDVGMRPGSVLVVSGVEEAPSDVAHRLAIHPGDPVFFFKRLRTADGRPCSIETGWIDRERFSGIENHDYAQESLYEVLERDYGVRISHGEERISVTRVREDEAPLLGLAPGAAALYFLAVEKDDAGLPVEFSRHIIRADRYHFASNDLPEHLKRKVGKKPWLFS</sequence>
<dbReference type="PRINTS" id="PR00035">
    <property type="entry name" value="HTHGNTR"/>
</dbReference>
<comment type="caution">
    <text evidence="5">The sequence shown here is derived from an EMBL/GenBank/DDBJ whole genome shotgun (WGS) entry which is preliminary data.</text>
</comment>
<dbReference type="Gene3D" id="1.10.10.10">
    <property type="entry name" value="Winged helix-like DNA-binding domain superfamily/Winged helix DNA-binding domain"/>
    <property type="match status" value="1"/>
</dbReference>
<dbReference type="InterPro" id="IPR036390">
    <property type="entry name" value="WH_DNA-bd_sf"/>
</dbReference>
<reference evidence="5 6" key="1">
    <citation type="submission" date="2019-04" db="EMBL/GenBank/DDBJ databases">
        <title>Microbes associate with the intestines of laboratory mice.</title>
        <authorList>
            <person name="Navarre W."/>
            <person name="Wong E."/>
            <person name="Huang K."/>
            <person name="Tropini C."/>
            <person name="Ng K."/>
            <person name="Yu B."/>
        </authorList>
    </citation>
    <scope>NUCLEOTIDE SEQUENCE [LARGE SCALE GENOMIC DNA]</scope>
    <source>
        <strain evidence="5 6">NM07_P-09</strain>
    </source>
</reference>